<feature type="transmembrane region" description="Helical" evidence="1">
    <location>
        <begin position="6"/>
        <end position="27"/>
    </location>
</feature>
<dbReference type="OrthoDB" id="9813525at2"/>
<protein>
    <recommendedName>
        <fullName evidence="4">II family cellulose-binding protein</fullName>
    </recommendedName>
</protein>
<accession>M1P6Q2</accession>
<dbReference type="Pfam" id="PF11026">
    <property type="entry name" value="DUF2721"/>
    <property type="match status" value="1"/>
</dbReference>
<evidence type="ECO:0000313" key="2">
    <source>
        <dbReference type="EMBL" id="AGF79138.1"/>
    </source>
</evidence>
<organism evidence="2 3">
    <name type="scientific">Desulfocapsa sulfexigens (strain DSM 10523 / SB164P1)</name>
    <dbReference type="NCBI Taxonomy" id="1167006"/>
    <lineage>
        <taxon>Bacteria</taxon>
        <taxon>Pseudomonadati</taxon>
        <taxon>Thermodesulfobacteriota</taxon>
        <taxon>Desulfobulbia</taxon>
        <taxon>Desulfobulbales</taxon>
        <taxon>Desulfocapsaceae</taxon>
        <taxon>Desulfocapsa</taxon>
    </lineage>
</organism>
<evidence type="ECO:0008006" key="4">
    <source>
        <dbReference type="Google" id="ProtNLM"/>
    </source>
</evidence>
<keyword evidence="3" id="KW-1185">Reference proteome</keyword>
<dbReference type="InterPro" id="IPR021279">
    <property type="entry name" value="DUF2721"/>
</dbReference>
<dbReference type="PATRIC" id="fig|1167006.5.peg.2818"/>
<gene>
    <name evidence="2" type="ordered locus">UWK_02602</name>
</gene>
<keyword evidence="1" id="KW-0812">Transmembrane</keyword>
<evidence type="ECO:0000256" key="1">
    <source>
        <dbReference type="SAM" id="Phobius"/>
    </source>
</evidence>
<dbReference type="EMBL" id="CP003985">
    <property type="protein sequence ID" value="AGF79138.1"/>
    <property type="molecule type" value="Genomic_DNA"/>
</dbReference>
<dbReference type="eggNOG" id="ENOG5032RP9">
    <property type="taxonomic scope" value="Bacteria"/>
</dbReference>
<name>M1P6Q2_DESSD</name>
<sequence length="142" mass="15978">MDISLTTPALLFPAVTFLLVAYTNRFLALGSRIRQLHDRYLENPNDVLLSQIKSLRHRVVLIRNMQFFGVGGLFLCVFCMFLLFAGNELGGKITFAISLIMLLVSLAISLREILLSVEALNLELSSMEQSKHSGKEKLHVKQ</sequence>
<reference evidence="3" key="1">
    <citation type="journal article" date="2013" name="Stand. Genomic Sci.">
        <title>Complete genome sequence of Desulfocapsa sulfexigens, a marine deltaproteobacterium specialized in disproportionating inorganic sulfur compounds.</title>
        <authorList>
            <person name="Finster K.W."/>
            <person name="Kjeldsen K.U."/>
            <person name="Kube M."/>
            <person name="Reinhardt R."/>
            <person name="Mussmann M."/>
            <person name="Amann R."/>
            <person name="Schreiber L."/>
        </authorList>
    </citation>
    <scope>NUCLEOTIDE SEQUENCE [LARGE SCALE GENOMIC DNA]</scope>
    <source>
        <strain evidence="3">DSM 10523 / SB164P1</strain>
    </source>
</reference>
<dbReference type="RefSeq" id="WP_015404824.1">
    <property type="nucleotide sequence ID" value="NC_020304.1"/>
</dbReference>
<keyword evidence="1" id="KW-0472">Membrane</keyword>
<dbReference type="Proteomes" id="UP000011721">
    <property type="component" value="Chromosome"/>
</dbReference>
<dbReference type="AlphaFoldDB" id="M1P6Q2"/>
<dbReference type="KEGG" id="dsf:UWK_02602"/>
<dbReference type="HOGENOM" id="CLU_126543_0_0_7"/>
<keyword evidence="1" id="KW-1133">Transmembrane helix</keyword>
<proteinExistence type="predicted"/>
<feature type="transmembrane region" description="Helical" evidence="1">
    <location>
        <begin position="67"/>
        <end position="87"/>
    </location>
</feature>
<evidence type="ECO:0000313" key="3">
    <source>
        <dbReference type="Proteomes" id="UP000011721"/>
    </source>
</evidence>
<feature type="transmembrane region" description="Helical" evidence="1">
    <location>
        <begin position="93"/>
        <end position="110"/>
    </location>
</feature>
<dbReference type="STRING" id="1167006.UWK_02602"/>